<gene>
    <name evidence="2" type="ORF">CA12_34270</name>
</gene>
<evidence type="ECO:0000259" key="1">
    <source>
        <dbReference type="Pfam" id="PF02655"/>
    </source>
</evidence>
<dbReference type="AlphaFoldDB" id="A0A517PD50"/>
<evidence type="ECO:0000313" key="3">
    <source>
        <dbReference type="Proteomes" id="UP000318741"/>
    </source>
</evidence>
<accession>A0A517PD50</accession>
<reference evidence="2 3" key="1">
    <citation type="submission" date="2019-02" db="EMBL/GenBank/DDBJ databases">
        <title>Deep-cultivation of Planctomycetes and their phenomic and genomic characterization uncovers novel biology.</title>
        <authorList>
            <person name="Wiegand S."/>
            <person name="Jogler M."/>
            <person name="Boedeker C."/>
            <person name="Pinto D."/>
            <person name="Vollmers J."/>
            <person name="Rivas-Marin E."/>
            <person name="Kohn T."/>
            <person name="Peeters S.H."/>
            <person name="Heuer A."/>
            <person name="Rast P."/>
            <person name="Oberbeckmann S."/>
            <person name="Bunk B."/>
            <person name="Jeske O."/>
            <person name="Meyerdierks A."/>
            <person name="Storesund J.E."/>
            <person name="Kallscheuer N."/>
            <person name="Luecker S."/>
            <person name="Lage O.M."/>
            <person name="Pohl T."/>
            <person name="Merkel B.J."/>
            <person name="Hornburger P."/>
            <person name="Mueller R.-W."/>
            <person name="Bruemmer F."/>
            <person name="Labrenz M."/>
            <person name="Spormann A.M."/>
            <person name="Op den Camp H."/>
            <person name="Overmann J."/>
            <person name="Amann R."/>
            <person name="Jetten M.S.M."/>
            <person name="Mascher T."/>
            <person name="Medema M.H."/>
            <person name="Devos D.P."/>
            <person name="Kaster A.-K."/>
            <person name="Ovreas L."/>
            <person name="Rohde M."/>
            <person name="Galperin M.Y."/>
            <person name="Jogler C."/>
        </authorList>
    </citation>
    <scope>NUCLEOTIDE SEQUENCE [LARGE SCALE GENOMIC DNA]</scope>
    <source>
        <strain evidence="2 3">CA12</strain>
    </source>
</reference>
<protein>
    <recommendedName>
        <fullName evidence="1">ATP-grasp fold PylC-type domain-containing protein</fullName>
    </recommendedName>
</protein>
<sequence length="410" mass="44552">MADPDLLIVGGSVRAAAWCAVRAGLKVAALDRYNDLDLLAVAEPCFNWDGSDEQVERVVGELGVPWMYTGPLENRPDLVDRCAALAPLRGTCGEALRRVRDPFELHAALMAFAESRRTRAEALRVLDVRSADDPPPYAPKEIRTVDFFCASEVPLWLLKPLDSGGGAGIAVWDAAAVDHPTRERPHYFQQIMTSGDRRGCRPVSVSADAAPGGVRLLGSCSQGPAQLLGRLHQGFRWSEACGPGFVRRSFAAEMAEHLAMWFDLRGLFGVDLCTYAGDGDGAKASFAVVEVNPRFTATMDLLDDIRSGPTGPFGTASRTDVGVVSARRRKKVIYAKRDCRLREHRPLPIFSPDARGWVADVPEQGAVVRAREPICTVYGSGEGIHNLRAAEVRVLTLLAPVQLRPDTSDP</sequence>
<name>A0A517PD50_9PLAN</name>
<keyword evidence="3" id="KW-1185">Reference proteome</keyword>
<dbReference type="Gene3D" id="3.30.470.20">
    <property type="entry name" value="ATP-grasp fold, B domain"/>
    <property type="match status" value="1"/>
</dbReference>
<dbReference type="InterPro" id="IPR003806">
    <property type="entry name" value="ATP-grasp_PylC-type"/>
</dbReference>
<dbReference type="KEGG" id="acaf:CA12_34270"/>
<dbReference type="GO" id="GO:0046872">
    <property type="term" value="F:metal ion binding"/>
    <property type="evidence" value="ECO:0007669"/>
    <property type="project" value="InterPro"/>
</dbReference>
<organism evidence="2 3">
    <name type="scientific">Alienimonas californiensis</name>
    <dbReference type="NCBI Taxonomy" id="2527989"/>
    <lineage>
        <taxon>Bacteria</taxon>
        <taxon>Pseudomonadati</taxon>
        <taxon>Planctomycetota</taxon>
        <taxon>Planctomycetia</taxon>
        <taxon>Planctomycetales</taxon>
        <taxon>Planctomycetaceae</taxon>
        <taxon>Alienimonas</taxon>
    </lineage>
</organism>
<feature type="domain" description="ATP-grasp fold PylC-type" evidence="1">
    <location>
        <begin position="154"/>
        <end position="298"/>
    </location>
</feature>
<dbReference type="OrthoDB" id="1804072at2"/>
<proteinExistence type="predicted"/>
<dbReference type="RefSeq" id="WP_145360189.1">
    <property type="nucleotide sequence ID" value="NZ_CP036265.1"/>
</dbReference>
<dbReference type="EMBL" id="CP036265">
    <property type="protein sequence ID" value="QDT17307.1"/>
    <property type="molecule type" value="Genomic_DNA"/>
</dbReference>
<dbReference type="SUPFAM" id="SSF56059">
    <property type="entry name" value="Glutathione synthetase ATP-binding domain-like"/>
    <property type="match status" value="1"/>
</dbReference>
<dbReference type="Pfam" id="PF02655">
    <property type="entry name" value="ATP-grasp_3"/>
    <property type="match status" value="1"/>
</dbReference>
<evidence type="ECO:0000313" key="2">
    <source>
        <dbReference type="EMBL" id="QDT17307.1"/>
    </source>
</evidence>
<dbReference type="Proteomes" id="UP000318741">
    <property type="component" value="Chromosome"/>
</dbReference>
<dbReference type="GO" id="GO:0005524">
    <property type="term" value="F:ATP binding"/>
    <property type="evidence" value="ECO:0007669"/>
    <property type="project" value="InterPro"/>
</dbReference>